<dbReference type="RefSeq" id="WP_023171766.1">
    <property type="nucleotide sequence ID" value="NC_022600.1"/>
</dbReference>
<evidence type="ECO:0000313" key="2">
    <source>
        <dbReference type="Proteomes" id="UP000017396"/>
    </source>
</evidence>
<accession>U5QGI0</accession>
<evidence type="ECO:0000313" key="1">
    <source>
        <dbReference type="EMBL" id="AGY56739.1"/>
    </source>
</evidence>
<reference evidence="1 2" key="1">
    <citation type="journal article" date="2013" name="PLoS ONE">
        <title>Cultivation and Complete Genome Sequencing of Gloeobacter kilaueensis sp. nov., from a Lava Cave in Kilauea Caldera, Hawai'i.</title>
        <authorList>
            <person name="Saw J.H."/>
            <person name="Schatz M."/>
            <person name="Brown M.V."/>
            <person name="Kunkel D.D."/>
            <person name="Foster J.S."/>
            <person name="Shick H."/>
            <person name="Christensen S."/>
            <person name="Hou S."/>
            <person name="Wan X."/>
            <person name="Donachie S.P."/>
        </authorList>
    </citation>
    <scope>NUCLEOTIDE SEQUENCE [LARGE SCALE GENOMIC DNA]</scope>
    <source>
        <strain evidence="2">JS</strain>
    </source>
</reference>
<keyword evidence="2" id="KW-1185">Reference proteome</keyword>
<dbReference type="HOGENOM" id="CLU_2682589_0_0_3"/>
<organism evidence="1 2">
    <name type="scientific">Gloeobacter kilaueensis (strain ATCC BAA-2537 / CCAP 1431/1 / ULC 316 / JS1)</name>
    <dbReference type="NCBI Taxonomy" id="1183438"/>
    <lineage>
        <taxon>Bacteria</taxon>
        <taxon>Bacillati</taxon>
        <taxon>Cyanobacteriota</taxon>
        <taxon>Cyanophyceae</taxon>
        <taxon>Gloeobacterales</taxon>
        <taxon>Gloeobacteraceae</taxon>
        <taxon>Gloeobacter</taxon>
    </lineage>
</organism>
<dbReference type="KEGG" id="glj:GKIL_0493"/>
<protein>
    <submittedName>
        <fullName evidence="1">Uncharacterized protein</fullName>
    </submittedName>
</protein>
<name>U5QGI0_GLOK1</name>
<dbReference type="Proteomes" id="UP000017396">
    <property type="component" value="Chromosome"/>
</dbReference>
<proteinExistence type="predicted"/>
<gene>
    <name evidence="1" type="ORF">GKIL_0493</name>
</gene>
<dbReference type="EMBL" id="CP003587">
    <property type="protein sequence ID" value="AGY56739.1"/>
    <property type="molecule type" value="Genomic_DNA"/>
</dbReference>
<dbReference type="STRING" id="1183438.GKIL_0493"/>
<dbReference type="AlphaFoldDB" id="U5QGI0"/>
<sequence>MRYLPQKALPVHPCPVCTQPTRGFWPVFTAKGQLVREGCRLCFAAQYRKDDPIEAANFLAQVEEFYLRTNPTDP</sequence>